<evidence type="ECO:0000256" key="2">
    <source>
        <dbReference type="ARBA" id="ARBA00008107"/>
    </source>
</evidence>
<name>A0AAE3EJ82_9SPIR</name>
<accession>A0AAE3EJ82</accession>
<reference evidence="10" key="1">
    <citation type="submission" date="2021-08" db="EMBL/GenBank/DDBJ databases">
        <title>Comparative analyses of Brucepasteria parasyntrophica and Teretinema zuelzerae.</title>
        <authorList>
            <person name="Song Y."/>
            <person name="Brune A."/>
        </authorList>
    </citation>
    <scope>NUCLEOTIDE SEQUENCE</scope>
    <source>
        <strain evidence="10">DSM 1903</strain>
    </source>
</reference>
<evidence type="ECO:0000256" key="7">
    <source>
        <dbReference type="ARBA" id="ARBA00056181"/>
    </source>
</evidence>
<evidence type="ECO:0000256" key="5">
    <source>
        <dbReference type="ARBA" id="ARBA00022490"/>
    </source>
</evidence>
<evidence type="ECO:0000256" key="6">
    <source>
        <dbReference type="ARBA" id="ARBA00022592"/>
    </source>
</evidence>
<comment type="subunit">
    <text evidence="3 8">Homodimer.</text>
</comment>
<comment type="function">
    <text evidence="7 8">Plays a role in the regulation of phosphate uptake.</text>
</comment>
<dbReference type="NCBIfam" id="TIGR02135">
    <property type="entry name" value="phoU_full"/>
    <property type="match status" value="1"/>
</dbReference>
<dbReference type="PANTHER" id="PTHR42930">
    <property type="entry name" value="PHOSPHATE-SPECIFIC TRANSPORT SYSTEM ACCESSORY PROTEIN PHOU"/>
    <property type="match status" value="1"/>
</dbReference>
<sequence>MSMTRMNLDAELSRVRAEITAMSARVEEDLRKAVRAIRERDAALAAEVKADDRTVNAMQENIQYLCATLMAIQQPVAQDLRELVAAIRLVDNLERIGDYSVHLAKTAIKLRDATGWPRQFELLAKMGDAGCLMIRSMTEAWLKKDMEGARSCAAADSEIDALHHELMGETLNSLKKENAGADEAIKLIRTSGFLERLGDHVTNCCELVEYVVTGTHRELND</sequence>
<evidence type="ECO:0000256" key="1">
    <source>
        <dbReference type="ARBA" id="ARBA00004496"/>
    </source>
</evidence>
<organism evidence="10 11">
    <name type="scientific">Teretinema zuelzerae</name>
    <dbReference type="NCBI Taxonomy" id="156"/>
    <lineage>
        <taxon>Bacteria</taxon>
        <taxon>Pseudomonadati</taxon>
        <taxon>Spirochaetota</taxon>
        <taxon>Spirochaetia</taxon>
        <taxon>Spirochaetales</taxon>
        <taxon>Treponemataceae</taxon>
        <taxon>Teretinema</taxon>
    </lineage>
</organism>
<dbReference type="Proteomes" id="UP001198163">
    <property type="component" value="Unassembled WGS sequence"/>
</dbReference>
<evidence type="ECO:0000256" key="4">
    <source>
        <dbReference type="ARBA" id="ARBA00022448"/>
    </source>
</evidence>
<evidence type="ECO:0000313" key="11">
    <source>
        <dbReference type="Proteomes" id="UP001198163"/>
    </source>
</evidence>
<dbReference type="Pfam" id="PF01895">
    <property type="entry name" value="PhoU"/>
    <property type="match status" value="2"/>
</dbReference>
<evidence type="ECO:0000256" key="8">
    <source>
        <dbReference type="PIRNR" id="PIRNR003107"/>
    </source>
</evidence>
<evidence type="ECO:0000259" key="9">
    <source>
        <dbReference type="Pfam" id="PF01895"/>
    </source>
</evidence>
<dbReference type="SUPFAM" id="SSF109755">
    <property type="entry name" value="PhoU-like"/>
    <property type="match status" value="1"/>
</dbReference>
<dbReference type="InterPro" id="IPR038078">
    <property type="entry name" value="PhoU-like_sf"/>
</dbReference>
<keyword evidence="4 8" id="KW-0813">Transport</keyword>
<keyword evidence="11" id="KW-1185">Reference proteome</keyword>
<protein>
    <recommendedName>
        <fullName evidence="8">Phosphate-specific transport system accessory protein PhoU</fullName>
    </recommendedName>
</protein>
<evidence type="ECO:0000313" key="10">
    <source>
        <dbReference type="EMBL" id="MCD1655697.1"/>
    </source>
</evidence>
<dbReference type="GO" id="GO:0030643">
    <property type="term" value="P:intracellular phosphate ion homeostasis"/>
    <property type="evidence" value="ECO:0007669"/>
    <property type="project" value="InterPro"/>
</dbReference>
<evidence type="ECO:0000256" key="3">
    <source>
        <dbReference type="ARBA" id="ARBA00011738"/>
    </source>
</evidence>
<dbReference type="GO" id="GO:0006817">
    <property type="term" value="P:phosphate ion transport"/>
    <property type="evidence" value="ECO:0007669"/>
    <property type="project" value="UniProtKB-KW"/>
</dbReference>
<comment type="subcellular location">
    <subcellularLocation>
        <location evidence="1 8">Cytoplasm</location>
    </subcellularLocation>
</comment>
<comment type="caution">
    <text evidence="10">The sequence shown here is derived from an EMBL/GenBank/DDBJ whole genome shotgun (WGS) entry which is preliminary data.</text>
</comment>
<dbReference type="EMBL" id="JAINWA010000003">
    <property type="protein sequence ID" value="MCD1655697.1"/>
    <property type="molecule type" value="Genomic_DNA"/>
</dbReference>
<feature type="domain" description="PhoU" evidence="9">
    <location>
        <begin position="123"/>
        <end position="208"/>
    </location>
</feature>
<dbReference type="PANTHER" id="PTHR42930:SF3">
    <property type="entry name" value="PHOSPHATE-SPECIFIC TRANSPORT SYSTEM ACCESSORY PROTEIN PHOU"/>
    <property type="match status" value="1"/>
</dbReference>
<gene>
    <name evidence="10" type="primary">phoU</name>
    <name evidence="10" type="ORF">K7J14_13450</name>
</gene>
<dbReference type="GO" id="GO:0005737">
    <property type="term" value="C:cytoplasm"/>
    <property type="evidence" value="ECO:0007669"/>
    <property type="project" value="UniProtKB-SubCell"/>
</dbReference>
<keyword evidence="5 8" id="KW-0963">Cytoplasm</keyword>
<dbReference type="PIRSF" id="PIRSF003107">
    <property type="entry name" value="PhoU"/>
    <property type="match status" value="1"/>
</dbReference>
<dbReference type="RefSeq" id="WP_230757343.1">
    <property type="nucleotide sequence ID" value="NZ_JAINWA010000003.1"/>
</dbReference>
<dbReference type="GO" id="GO:0045936">
    <property type="term" value="P:negative regulation of phosphate metabolic process"/>
    <property type="evidence" value="ECO:0007669"/>
    <property type="project" value="InterPro"/>
</dbReference>
<keyword evidence="6 8" id="KW-0592">Phosphate transport</keyword>
<comment type="similarity">
    <text evidence="2 8">Belongs to the PhoU family.</text>
</comment>
<dbReference type="AlphaFoldDB" id="A0AAE3EJ82"/>
<proteinExistence type="inferred from homology"/>
<dbReference type="InterPro" id="IPR026022">
    <property type="entry name" value="PhoU_dom"/>
</dbReference>
<dbReference type="InterPro" id="IPR028366">
    <property type="entry name" value="PhoU"/>
</dbReference>
<dbReference type="FunFam" id="1.20.58.220:FF:000004">
    <property type="entry name" value="Phosphate-specific transport system accessory protein PhoU"/>
    <property type="match status" value="1"/>
</dbReference>
<dbReference type="Gene3D" id="1.20.58.220">
    <property type="entry name" value="Phosphate transport system protein phou homolog 2, domain 2"/>
    <property type="match status" value="1"/>
</dbReference>
<feature type="domain" description="PhoU" evidence="9">
    <location>
        <begin position="20"/>
        <end position="106"/>
    </location>
</feature>